<organism evidence="10 11">
    <name type="scientific">Neolewinella xylanilytica</name>
    <dbReference type="NCBI Taxonomy" id="1514080"/>
    <lineage>
        <taxon>Bacteria</taxon>
        <taxon>Pseudomonadati</taxon>
        <taxon>Bacteroidota</taxon>
        <taxon>Saprospiria</taxon>
        <taxon>Saprospirales</taxon>
        <taxon>Lewinellaceae</taxon>
        <taxon>Neolewinella</taxon>
    </lineage>
</organism>
<keyword evidence="4 8" id="KW-0822">Tryptophan biosynthesis</keyword>
<dbReference type="SUPFAM" id="SSF51366">
    <property type="entry name" value="Ribulose-phoshate binding barrel"/>
    <property type="match status" value="1"/>
</dbReference>
<dbReference type="HAMAP" id="MF_00131">
    <property type="entry name" value="Trp_synth_alpha"/>
    <property type="match status" value="1"/>
</dbReference>
<comment type="similarity">
    <text evidence="8 9">Belongs to the TrpA family.</text>
</comment>
<keyword evidence="11" id="KW-1185">Reference proteome</keyword>
<dbReference type="Proteomes" id="UP000237662">
    <property type="component" value="Unassembled WGS sequence"/>
</dbReference>
<feature type="active site" description="Proton acceptor" evidence="8">
    <location>
        <position position="46"/>
    </location>
</feature>
<feature type="active site" description="Proton acceptor" evidence="8">
    <location>
        <position position="57"/>
    </location>
</feature>
<comment type="caution">
    <text evidence="10">The sequence shown here is derived from an EMBL/GenBank/DDBJ whole genome shotgun (WGS) entry which is preliminary data.</text>
</comment>
<gene>
    <name evidence="8" type="primary">trpA</name>
    <name evidence="10" type="ORF">CLV84_3200</name>
</gene>
<keyword evidence="6 8" id="KW-0456">Lyase</keyword>
<dbReference type="UniPathway" id="UPA00035">
    <property type="reaction ID" value="UER00044"/>
</dbReference>
<keyword evidence="5 8" id="KW-0057">Aromatic amino acid biosynthesis</keyword>
<evidence type="ECO:0000256" key="9">
    <source>
        <dbReference type="RuleBase" id="RU003662"/>
    </source>
</evidence>
<comment type="subunit">
    <text evidence="2 8">Tetramer of two alpha and two beta chains.</text>
</comment>
<dbReference type="InterPro" id="IPR002028">
    <property type="entry name" value="Trp_synthase_suA"/>
</dbReference>
<dbReference type="InterPro" id="IPR013785">
    <property type="entry name" value="Aldolase_TIM"/>
</dbReference>
<evidence type="ECO:0000256" key="3">
    <source>
        <dbReference type="ARBA" id="ARBA00022605"/>
    </source>
</evidence>
<dbReference type="EC" id="4.2.1.20" evidence="8"/>
<comment type="pathway">
    <text evidence="1 8">Amino-acid biosynthesis; L-tryptophan biosynthesis; L-tryptophan from chorismate: step 5/5.</text>
</comment>
<evidence type="ECO:0000256" key="4">
    <source>
        <dbReference type="ARBA" id="ARBA00022822"/>
    </source>
</evidence>
<dbReference type="EMBL" id="PTJC01000006">
    <property type="protein sequence ID" value="PPK86277.1"/>
    <property type="molecule type" value="Genomic_DNA"/>
</dbReference>
<name>A0A2S6I526_9BACT</name>
<comment type="catalytic activity">
    <reaction evidence="7 8">
        <text>(1S,2R)-1-C-(indol-3-yl)glycerol 3-phosphate + L-serine = D-glyceraldehyde 3-phosphate + L-tryptophan + H2O</text>
        <dbReference type="Rhea" id="RHEA:10532"/>
        <dbReference type="ChEBI" id="CHEBI:15377"/>
        <dbReference type="ChEBI" id="CHEBI:33384"/>
        <dbReference type="ChEBI" id="CHEBI:57912"/>
        <dbReference type="ChEBI" id="CHEBI:58866"/>
        <dbReference type="ChEBI" id="CHEBI:59776"/>
        <dbReference type="EC" id="4.2.1.20"/>
    </reaction>
</comment>
<evidence type="ECO:0000313" key="11">
    <source>
        <dbReference type="Proteomes" id="UP000237662"/>
    </source>
</evidence>
<dbReference type="GO" id="GO:0004834">
    <property type="term" value="F:tryptophan synthase activity"/>
    <property type="evidence" value="ECO:0007669"/>
    <property type="project" value="UniProtKB-UniRule"/>
</dbReference>
<accession>A0A2S6I526</accession>
<dbReference type="Pfam" id="PF00290">
    <property type="entry name" value="Trp_syntA"/>
    <property type="match status" value="1"/>
</dbReference>
<proteinExistence type="inferred from homology"/>
<dbReference type="OrthoDB" id="9804578at2"/>
<dbReference type="CDD" id="cd04724">
    <property type="entry name" value="Tryptophan_synthase_alpha"/>
    <property type="match status" value="1"/>
</dbReference>
<dbReference type="PANTHER" id="PTHR43406">
    <property type="entry name" value="TRYPTOPHAN SYNTHASE, ALPHA CHAIN"/>
    <property type="match status" value="1"/>
</dbReference>
<dbReference type="NCBIfam" id="TIGR00262">
    <property type="entry name" value="trpA"/>
    <property type="match status" value="1"/>
</dbReference>
<evidence type="ECO:0000313" key="10">
    <source>
        <dbReference type="EMBL" id="PPK86277.1"/>
    </source>
</evidence>
<dbReference type="PANTHER" id="PTHR43406:SF1">
    <property type="entry name" value="TRYPTOPHAN SYNTHASE ALPHA CHAIN, CHLOROPLASTIC"/>
    <property type="match status" value="1"/>
</dbReference>
<dbReference type="InterPro" id="IPR011060">
    <property type="entry name" value="RibuloseP-bd_barrel"/>
</dbReference>
<evidence type="ECO:0000256" key="2">
    <source>
        <dbReference type="ARBA" id="ARBA00011270"/>
    </source>
</evidence>
<evidence type="ECO:0000256" key="6">
    <source>
        <dbReference type="ARBA" id="ARBA00023239"/>
    </source>
</evidence>
<reference evidence="10 11" key="1">
    <citation type="submission" date="2018-02" db="EMBL/GenBank/DDBJ databases">
        <title>Genomic Encyclopedia of Archaeal and Bacterial Type Strains, Phase II (KMG-II): from individual species to whole genera.</title>
        <authorList>
            <person name="Goeker M."/>
        </authorList>
    </citation>
    <scope>NUCLEOTIDE SEQUENCE [LARGE SCALE GENOMIC DNA]</scope>
    <source>
        <strain evidence="10 11">DSM 29526</strain>
    </source>
</reference>
<dbReference type="PROSITE" id="PS00167">
    <property type="entry name" value="TRP_SYNTHASE_ALPHA"/>
    <property type="match status" value="1"/>
</dbReference>
<dbReference type="RefSeq" id="WP_104420723.1">
    <property type="nucleotide sequence ID" value="NZ_PTJC01000006.1"/>
</dbReference>
<dbReference type="InterPro" id="IPR018204">
    <property type="entry name" value="Trp_synthase_alpha_AS"/>
</dbReference>
<evidence type="ECO:0000256" key="7">
    <source>
        <dbReference type="ARBA" id="ARBA00049047"/>
    </source>
</evidence>
<comment type="function">
    <text evidence="8">The alpha subunit is responsible for the aldol cleavage of indoleglycerol phosphate to indole and glyceraldehyde 3-phosphate.</text>
</comment>
<evidence type="ECO:0000256" key="1">
    <source>
        <dbReference type="ARBA" id="ARBA00004733"/>
    </source>
</evidence>
<dbReference type="AlphaFoldDB" id="A0A2S6I526"/>
<evidence type="ECO:0000256" key="5">
    <source>
        <dbReference type="ARBA" id="ARBA00023141"/>
    </source>
</evidence>
<protein>
    <recommendedName>
        <fullName evidence="8">Tryptophan synthase alpha chain</fullName>
        <ecNumber evidence="8">4.2.1.20</ecNumber>
    </recommendedName>
</protein>
<sequence>MNRLSRLFSEKKRDVLNIYFTAGYPALDSTVPIIRNLAEAGADLIEVGMPYSDPMADGETIQQSSMVALQNGMTLKLLFEQLTEARRHTQIPLVMMGYYNQVMQYGAERFVGAAAAAGVDGLILPDLPSFEYQRDFRQLADAAGLEVSFLITPHTTDERIREIAGSSSGFLYVVSSSSITGGSSQISDRQRAYFDRIAALDLPNPKLIGFGISDAETFRTACEYFNGAIIGSAFIRALKDQEERVEAATREFVRGILEPSLAAKR</sequence>
<keyword evidence="3 8" id="KW-0028">Amino-acid biosynthesis</keyword>
<dbReference type="GO" id="GO:0005829">
    <property type="term" value="C:cytosol"/>
    <property type="evidence" value="ECO:0007669"/>
    <property type="project" value="TreeGrafter"/>
</dbReference>
<dbReference type="Gene3D" id="3.20.20.70">
    <property type="entry name" value="Aldolase class I"/>
    <property type="match status" value="1"/>
</dbReference>
<evidence type="ECO:0000256" key="8">
    <source>
        <dbReference type="HAMAP-Rule" id="MF_00131"/>
    </source>
</evidence>